<reference evidence="5" key="2">
    <citation type="submission" date="2004-02" db="EMBL/GenBank/DDBJ databases">
        <authorList>
            <consortium name="Genoscope"/>
            <consortium name="Whitehead Institute Centre for Genome Research"/>
        </authorList>
    </citation>
    <scope>NUCLEOTIDE SEQUENCE</scope>
</reference>
<keyword evidence="1" id="KW-0677">Repeat</keyword>
<proteinExistence type="predicted"/>
<dbReference type="EMBL" id="CAAE01014991">
    <property type="protein sequence ID" value="CAG07422.1"/>
    <property type="molecule type" value="Genomic_DNA"/>
</dbReference>
<dbReference type="SMART" id="SM00248">
    <property type="entry name" value="ANK"/>
    <property type="match status" value="3"/>
</dbReference>
<feature type="region of interest" description="Disordered" evidence="4">
    <location>
        <begin position="371"/>
        <end position="395"/>
    </location>
</feature>
<evidence type="ECO:0000313" key="5">
    <source>
        <dbReference type="EMBL" id="CAG07422.1"/>
    </source>
</evidence>
<dbReference type="PANTHER" id="PTHR24173">
    <property type="entry name" value="ANKYRIN REPEAT CONTAINING"/>
    <property type="match status" value="1"/>
</dbReference>
<dbReference type="AlphaFoldDB" id="Q4RW10"/>
<dbReference type="Pfam" id="PF00023">
    <property type="entry name" value="Ank"/>
    <property type="match status" value="1"/>
</dbReference>
<gene>
    <name evidence="5" type="ORF">GSTENG00028088001</name>
</gene>
<feature type="region of interest" description="Disordered" evidence="4">
    <location>
        <begin position="461"/>
        <end position="503"/>
    </location>
</feature>
<dbReference type="InterPro" id="IPR002110">
    <property type="entry name" value="Ankyrin_rpt"/>
</dbReference>
<evidence type="ECO:0000256" key="2">
    <source>
        <dbReference type="ARBA" id="ARBA00023043"/>
    </source>
</evidence>
<reference evidence="5" key="1">
    <citation type="journal article" date="2004" name="Nature">
        <title>Genome duplication in the teleost fish Tetraodon nigroviridis reveals the early vertebrate proto-karyotype.</title>
        <authorList>
            <person name="Jaillon O."/>
            <person name="Aury J.-M."/>
            <person name="Brunet F."/>
            <person name="Petit J.-L."/>
            <person name="Stange-Thomann N."/>
            <person name="Mauceli E."/>
            <person name="Bouneau L."/>
            <person name="Fischer C."/>
            <person name="Ozouf-Costaz C."/>
            <person name="Bernot A."/>
            <person name="Nicaud S."/>
            <person name="Jaffe D."/>
            <person name="Fisher S."/>
            <person name="Lutfalla G."/>
            <person name="Dossat C."/>
            <person name="Segurens B."/>
            <person name="Dasilva C."/>
            <person name="Salanoubat M."/>
            <person name="Levy M."/>
            <person name="Boudet N."/>
            <person name="Castellano S."/>
            <person name="Anthouard V."/>
            <person name="Jubin C."/>
            <person name="Castelli V."/>
            <person name="Katinka M."/>
            <person name="Vacherie B."/>
            <person name="Biemont C."/>
            <person name="Skalli Z."/>
            <person name="Cattolico L."/>
            <person name="Poulain J."/>
            <person name="De Berardinis V."/>
            <person name="Cruaud C."/>
            <person name="Duprat S."/>
            <person name="Brottier P."/>
            <person name="Coutanceau J.-P."/>
            <person name="Gouzy J."/>
            <person name="Parra G."/>
            <person name="Lardier G."/>
            <person name="Chapple C."/>
            <person name="McKernan K.J."/>
            <person name="McEwan P."/>
            <person name="Bosak S."/>
            <person name="Kellis M."/>
            <person name="Volff J.-N."/>
            <person name="Guigo R."/>
            <person name="Zody M.C."/>
            <person name="Mesirov J."/>
            <person name="Lindblad-Toh K."/>
            <person name="Birren B."/>
            <person name="Nusbaum C."/>
            <person name="Kahn D."/>
            <person name="Robinson-Rechavi M."/>
            <person name="Laudet V."/>
            <person name="Schachter V."/>
            <person name="Quetier F."/>
            <person name="Saurin W."/>
            <person name="Scarpelli C."/>
            <person name="Wincker P."/>
            <person name="Lander E.S."/>
            <person name="Weissenbach J."/>
            <person name="Roest Crollius H."/>
        </authorList>
    </citation>
    <scope>NUCLEOTIDE SEQUENCE [LARGE SCALE GENOMIC DNA]</scope>
</reference>
<feature type="compositionally biased region" description="Basic and acidic residues" evidence="4">
    <location>
        <begin position="473"/>
        <end position="489"/>
    </location>
</feature>
<feature type="region of interest" description="Disordered" evidence="4">
    <location>
        <begin position="1"/>
        <end position="46"/>
    </location>
</feature>
<dbReference type="Pfam" id="PF12796">
    <property type="entry name" value="Ank_2"/>
    <property type="match status" value="1"/>
</dbReference>
<dbReference type="Gene3D" id="1.25.40.20">
    <property type="entry name" value="Ankyrin repeat-containing domain"/>
    <property type="match status" value="1"/>
</dbReference>
<sequence>MATASYDPHLGAGPSEDSEILLDDSDSGSLISEDSLFPDYESEDKNADPAKTLYEACIRNDPTALCRILERGITKEEAMELDINGRNGLMVAVSKGFIDIVTTLHVCPLIEINHQDNDGNTALMIAAQAGVCAVLHHRASHPNRLTWRTVFDVGFVNILNYIINFYAGVDTEVRDPRGFTALIKAGLQGREECVAALLMHGADINAMDLVKGRNLKDWVLKTGGFETFKRVRRLQARPIGEQFCMSYVPEWPDLKQLVAKATATKTATQKLRQRLKDGFSFSFPHDPEDNGVMDHMVRMTTSIHSPLIATGCHPLCPSSPPEIGKQRFAVPELLEKYSCKEAEESTVSHNKGSVTSASPTAVSATSVSLTSCCQNSGHRDSTAGSGGGGMRGLMPRSVAHRNSIFPSGCIPKIEVTKSSGPTPKKEKKKKRQKGYLEPPVWKFIFTTVMICEELTTKCRQLSTGESQEENETFSEKQEKRSENRFRPEKSPTGTIQGGTKLCY</sequence>
<dbReference type="InterPro" id="IPR036770">
    <property type="entry name" value="Ankyrin_rpt-contain_sf"/>
</dbReference>
<dbReference type="KEGG" id="tng:GSTEN00028088G001"/>
<dbReference type="OrthoDB" id="10057496at2759"/>
<dbReference type="SUPFAM" id="SSF48403">
    <property type="entry name" value="Ankyrin repeat"/>
    <property type="match status" value="1"/>
</dbReference>
<feature type="compositionally biased region" description="Acidic residues" evidence="4">
    <location>
        <begin position="16"/>
        <end position="26"/>
    </location>
</feature>
<feature type="repeat" description="ANK" evidence="3">
    <location>
        <begin position="177"/>
        <end position="209"/>
    </location>
</feature>
<evidence type="ECO:0000256" key="1">
    <source>
        <dbReference type="ARBA" id="ARBA00022737"/>
    </source>
</evidence>
<protein>
    <submittedName>
        <fullName evidence="5">Chromosome 9 SCAF14991, whole genome shotgun sequence</fullName>
    </submittedName>
</protein>
<dbReference type="PROSITE" id="PS50297">
    <property type="entry name" value="ANK_REP_REGION"/>
    <property type="match status" value="1"/>
</dbReference>
<evidence type="ECO:0000256" key="3">
    <source>
        <dbReference type="PROSITE-ProRule" id="PRU00023"/>
    </source>
</evidence>
<accession>Q4RW10</accession>
<evidence type="ECO:0000256" key="4">
    <source>
        <dbReference type="SAM" id="MobiDB-lite"/>
    </source>
</evidence>
<dbReference type="PROSITE" id="PS50088">
    <property type="entry name" value="ANK_REPEAT"/>
    <property type="match status" value="1"/>
</dbReference>
<dbReference type="PANTHER" id="PTHR24173:SF29">
    <property type="entry name" value="PHOTORECEPTOR ANKYRIN REPEAT PROTEIN"/>
    <property type="match status" value="1"/>
</dbReference>
<organism evidence="5">
    <name type="scientific">Tetraodon nigroviridis</name>
    <name type="common">Spotted green pufferfish</name>
    <name type="synonym">Chelonodon nigroviridis</name>
    <dbReference type="NCBI Taxonomy" id="99883"/>
    <lineage>
        <taxon>Eukaryota</taxon>
        <taxon>Metazoa</taxon>
        <taxon>Chordata</taxon>
        <taxon>Craniata</taxon>
        <taxon>Vertebrata</taxon>
        <taxon>Euteleostomi</taxon>
        <taxon>Actinopterygii</taxon>
        <taxon>Neopterygii</taxon>
        <taxon>Teleostei</taxon>
        <taxon>Neoteleostei</taxon>
        <taxon>Acanthomorphata</taxon>
        <taxon>Eupercaria</taxon>
        <taxon>Tetraodontiformes</taxon>
        <taxon>Tetradontoidea</taxon>
        <taxon>Tetraodontidae</taxon>
        <taxon>Tetraodon</taxon>
    </lineage>
</organism>
<feature type="region of interest" description="Disordered" evidence="4">
    <location>
        <begin position="411"/>
        <end position="433"/>
    </location>
</feature>
<keyword evidence="2 3" id="KW-0040">ANK repeat</keyword>
<name>Q4RW10_TETNG</name>